<evidence type="ECO:0000313" key="10">
    <source>
        <dbReference type="EMBL" id="AWT39330.1"/>
    </source>
</evidence>
<dbReference type="InterPro" id="IPR002615">
    <property type="entry name" value="PSI_PsaJ"/>
</dbReference>
<evidence type="ECO:0000256" key="2">
    <source>
        <dbReference type="ARBA" id="ARBA00004167"/>
    </source>
</evidence>
<keyword evidence="8" id="KW-0793">Thylakoid</keyword>
<feature type="transmembrane region" description="Helical" evidence="9">
    <location>
        <begin position="7"/>
        <end position="27"/>
    </location>
</feature>
<evidence type="ECO:0000256" key="7">
    <source>
        <dbReference type="ARBA" id="ARBA00023136"/>
    </source>
</evidence>
<evidence type="ECO:0000256" key="8">
    <source>
        <dbReference type="HAMAP-Rule" id="MF_00522"/>
    </source>
</evidence>
<accession>A0A2U9NQE1</accession>
<comment type="similarity">
    <text evidence="3 8">Belongs to the PsaJ family.</text>
</comment>
<dbReference type="EMBL" id="MG755800">
    <property type="protein sequence ID" value="AWT39330.1"/>
    <property type="molecule type" value="Genomic_DNA"/>
</dbReference>
<dbReference type="RefSeq" id="YP_009496618.1">
    <property type="nucleotide sequence ID" value="NC_038001.1"/>
</dbReference>
<dbReference type="GeneID" id="36959004"/>
<keyword evidence="5 8" id="KW-0812">Transmembrane</keyword>
<sequence>MENLQKYLSTAPVLMTLLLTFTAGMIIEINRFFPDMLGLYF</sequence>
<keyword evidence="7 8" id="KW-0472">Membrane</keyword>
<geneLocation type="chloroplast" evidence="10"/>
<gene>
    <name evidence="8 10" type="primary">psaJ</name>
</gene>
<organism evidence="10">
    <name type="scientific">Entomoneis sp</name>
    <dbReference type="NCBI Taxonomy" id="186043"/>
    <lineage>
        <taxon>Eukaryota</taxon>
        <taxon>Sar</taxon>
        <taxon>Stramenopiles</taxon>
        <taxon>Ochrophyta</taxon>
        <taxon>Bacillariophyta</taxon>
        <taxon>Bacillariophyceae</taxon>
        <taxon>Bacillariophycidae</taxon>
        <taxon>Entomoneidaceae</taxon>
        <taxon>Entomoneis</taxon>
    </lineage>
</organism>
<keyword evidence="6 8" id="KW-1133">Transmembrane helix</keyword>
<dbReference type="PANTHER" id="PTHR36082:SF2">
    <property type="entry name" value="PHOTOSYSTEM I REACTION CENTER SUBUNIT IX"/>
    <property type="match status" value="1"/>
</dbReference>
<keyword evidence="8" id="KW-0603">Photosystem I</keyword>
<reference evidence="10" key="1">
    <citation type="journal article" date="2018" name="Adv. Bot. Res.">
        <title>Evolution of the Plastid Genomes in Diatoms.</title>
        <authorList>
            <person name="Yu M."/>
            <person name="Ashworth M.P."/>
            <person name="Hajrah N.H."/>
            <person name="Khiyami M.A."/>
            <person name="Sabir M.J."/>
            <person name="Alhebshi A.M."/>
            <person name="Al-Malki A.L."/>
            <person name="Sabir J.S.M."/>
            <person name="Theriot E.C."/>
            <person name="Jansen R.K."/>
        </authorList>
    </citation>
    <scope>NUCLEOTIDE SEQUENCE</scope>
</reference>
<dbReference type="InterPro" id="IPR036062">
    <property type="entry name" value="PSI_PsaJ_sf"/>
</dbReference>
<keyword evidence="10" id="KW-0934">Plastid</keyword>
<protein>
    <recommendedName>
        <fullName evidence="4 8">Photosystem I reaction center subunit IX</fullName>
    </recommendedName>
    <alternativeName>
        <fullName evidence="8">PSI-J</fullName>
    </alternativeName>
</protein>
<evidence type="ECO:0000256" key="9">
    <source>
        <dbReference type="SAM" id="Phobius"/>
    </source>
</evidence>
<dbReference type="HAMAP" id="MF_00522">
    <property type="entry name" value="PSI_PsaJ"/>
    <property type="match status" value="1"/>
</dbReference>
<evidence type="ECO:0000256" key="1">
    <source>
        <dbReference type="ARBA" id="ARBA00002115"/>
    </source>
</evidence>
<dbReference type="SUPFAM" id="SSF81544">
    <property type="entry name" value="Subunit IX of photosystem I reaction centre, PsaJ"/>
    <property type="match status" value="1"/>
</dbReference>
<dbReference type="PANTHER" id="PTHR36082">
    <property type="match status" value="1"/>
</dbReference>
<keyword evidence="8" id="KW-0602">Photosynthesis</keyword>
<comment type="function">
    <text evidence="1 8">May help in the organization of the PsaE and PsaF subunits.</text>
</comment>
<dbReference type="Pfam" id="PF01701">
    <property type="entry name" value="PSI_PsaJ"/>
    <property type="match status" value="1"/>
</dbReference>
<name>A0A2U9NQE1_9STRA</name>
<evidence type="ECO:0000256" key="6">
    <source>
        <dbReference type="ARBA" id="ARBA00022989"/>
    </source>
</evidence>
<evidence type="ECO:0000256" key="4">
    <source>
        <dbReference type="ARBA" id="ARBA00019868"/>
    </source>
</evidence>
<dbReference type="GO" id="GO:0015979">
    <property type="term" value="P:photosynthesis"/>
    <property type="evidence" value="ECO:0007669"/>
    <property type="project" value="UniProtKB-UniRule"/>
</dbReference>
<dbReference type="GO" id="GO:0009522">
    <property type="term" value="C:photosystem I"/>
    <property type="evidence" value="ECO:0007669"/>
    <property type="project" value="UniProtKB-KW"/>
</dbReference>
<evidence type="ECO:0000256" key="5">
    <source>
        <dbReference type="ARBA" id="ARBA00022692"/>
    </source>
</evidence>
<comment type="subcellular location">
    <subcellularLocation>
        <location evidence="2">Membrane</location>
        <topology evidence="2">Single-pass membrane protein</topology>
    </subcellularLocation>
    <subcellularLocation>
        <location evidence="8">Plastid</location>
        <location evidence="8">Chloroplast thylakoid membrane</location>
        <topology evidence="8">Single-pass membrane protein</topology>
    </subcellularLocation>
</comment>
<dbReference type="AlphaFoldDB" id="A0A2U9NQE1"/>
<proteinExistence type="inferred from homology"/>
<dbReference type="Gene3D" id="1.20.5.510">
    <property type="entry name" value="Single helix bin"/>
    <property type="match status" value="1"/>
</dbReference>
<dbReference type="GO" id="GO:0009535">
    <property type="term" value="C:chloroplast thylakoid membrane"/>
    <property type="evidence" value="ECO:0007669"/>
    <property type="project" value="UniProtKB-SubCell"/>
</dbReference>
<keyword evidence="10" id="KW-0150">Chloroplast</keyword>
<evidence type="ECO:0000256" key="3">
    <source>
        <dbReference type="ARBA" id="ARBA00006318"/>
    </source>
</evidence>